<evidence type="ECO:0000313" key="11">
    <source>
        <dbReference type="Proteomes" id="UP001341840"/>
    </source>
</evidence>
<evidence type="ECO:0000256" key="2">
    <source>
        <dbReference type="ARBA" id="ARBA00007809"/>
    </source>
</evidence>
<comment type="caution">
    <text evidence="10">The sequence shown here is derived from an EMBL/GenBank/DDBJ whole genome shotgun (WGS) entry which is preliminary data.</text>
</comment>
<dbReference type="InterPro" id="IPR047664">
    <property type="entry name" value="SWEET"/>
</dbReference>
<feature type="transmembrane region" description="Helical" evidence="9">
    <location>
        <begin position="65"/>
        <end position="88"/>
    </location>
</feature>
<reference evidence="10 11" key="1">
    <citation type="journal article" date="2023" name="Plants (Basel)">
        <title>Bridging the Gap: Combining Genomics and Transcriptomics Approaches to Understand Stylosanthes scabra, an Orphan Legume from the Brazilian Caatinga.</title>
        <authorList>
            <person name="Ferreira-Neto J.R.C."/>
            <person name="da Silva M.D."/>
            <person name="Binneck E."/>
            <person name="de Melo N.F."/>
            <person name="da Silva R.H."/>
            <person name="de Melo A.L.T.M."/>
            <person name="Pandolfi V."/>
            <person name="Bustamante F.O."/>
            <person name="Brasileiro-Vidal A.C."/>
            <person name="Benko-Iseppon A.M."/>
        </authorList>
    </citation>
    <scope>NUCLEOTIDE SEQUENCE [LARGE SCALE GENOMIC DNA]</scope>
    <source>
        <tissue evidence="10">Leaves</tissue>
    </source>
</reference>
<keyword evidence="7 9" id="KW-1133">Transmembrane helix</keyword>
<evidence type="ECO:0000256" key="5">
    <source>
        <dbReference type="ARBA" id="ARBA00022692"/>
    </source>
</evidence>
<evidence type="ECO:0000256" key="1">
    <source>
        <dbReference type="ARBA" id="ARBA00004127"/>
    </source>
</evidence>
<keyword evidence="5 9" id="KW-0812">Transmembrane</keyword>
<feature type="transmembrane region" description="Helical" evidence="9">
    <location>
        <begin position="125"/>
        <end position="146"/>
    </location>
</feature>
<feature type="transmembrane region" description="Helical" evidence="9">
    <location>
        <begin position="158"/>
        <end position="180"/>
    </location>
</feature>
<dbReference type="PANTHER" id="PTHR10791:SF120">
    <property type="entry name" value="BIDIRECTIONAL SUGAR TRANSPORTER SWEET17"/>
    <property type="match status" value="1"/>
</dbReference>
<keyword evidence="4 9" id="KW-0762">Sugar transport</keyword>
<feature type="transmembrane region" description="Helical" evidence="9">
    <location>
        <begin position="6"/>
        <end position="30"/>
    </location>
</feature>
<feature type="transmembrane region" description="Helical" evidence="9">
    <location>
        <begin position="42"/>
        <end position="59"/>
    </location>
</feature>
<keyword evidence="6" id="KW-0677">Repeat</keyword>
<protein>
    <recommendedName>
        <fullName evidence="9">Bidirectional sugar transporter SWEET</fullName>
    </recommendedName>
</protein>
<feature type="transmembrane region" description="Helical" evidence="9">
    <location>
        <begin position="186"/>
        <end position="207"/>
    </location>
</feature>
<comment type="similarity">
    <text evidence="2 9">Belongs to the SWEET sugar transporter family.</text>
</comment>
<accession>A0ABU6S1Q5</accession>
<gene>
    <name evidence="10" type="ORF">PIB30_000199</name>
</gene>
<evidence type="ECO:0000256" key="3">
    <source>
        <dbReference type="ARBA" id="ARBA00022448"/>
    </source>
</evidence>
<evidence type="ECO:0000256" key="9">
    <source>
        <dbReference type="RuleBase" id="RU910715"/>
    </source>
</evidence>
<sequence length="240" mass="26632">MAELSFFVGIIGNMISVLMFLSPVDTFWRIIKKRSTEEFSSVPYICTLLNSCLWTYYGLIKPGEYLVATVNAFGVFLQIIYMTIFVIYAPKQRKVHAIVGVILDMVMLGALGAVTQLALEGVHRINAVGLMGAAFNILMYGSPVTAMKTVVMRRSVEYMPFLLSFFFFLNGGVWLLYAFLVRDPILGVPNGAGFILGSVQLMLYGIYKDAKPSNGNNNIIDEQQSLNENLIISSSPQSHV</sequence>
<name>A0ABU6S1Q5_9FABA</name>
<evidence type="ECO:0000256" key="6">
    <source>
        <dbReference type="ARBA" id="ARBA00022737"/>
    </source>
</evidence>
<dbReference type="Proteomes" id="UP001341840">
    <property type="component" value="Unassembled WGS sequence"/>
</dbReference>
<proteinExistence type="inferred from homology"/>
<organism evidence="10 11">
    <name type="scientific">Stylosanthes scabra</name>
    <dbReference type="NCBI Taxonomy" id="79078"/>
    <lineage>
        <taxon>Eukaryota</taxon>
        <taxon>Viridiplantae</taxon>
        <taxon>Streptophyta</taxon>
        <taxon>Embryophyta</taxon>
        <taxon>Tracheophyta</taxon>
        <taxon>Spermatophyta</taxon>
        <taxon>Magnoliopsida</taxon>
        <taxon>eudicotyledons</taxon>
        <taxon>Gunneridae</taxon>
        <taxon>Pentapetalae</taxon>
        <taxon>rosids</taxon>
        <taxon>fabids</taxon>
        <taxon>Fabales</taxon>
        <taxon>Fabaceae</taxon>
        <taxon>Papilionoideae</taxon>
        <taxon>50 kb inversion clade</taxon>
        <taxon>dalbergioids sensu lato</taxon>
        <taxon>Dalbergieae</taxon>
        <taxon>Pterocarpus clade</taxon>
        <taxon>Stylosanthes</taxon>
    </lineage>
</organism>
<dbReference type="EMBL" id="JASCZI010060416">
    <property type="protein sequence ID" value="MED6130300.1"/>
    <property type="molecule type" value="Genomic_DNA"/>
</dbReference>
<keyword evidence="3 9" id="KW-0813">Transport</keyword>
<evidence type="ECO:0000256" key="7">
    <source>
        <dbReference type="ARBA" id="ARBA00022989"/>
    </source>
</evidence>
<dbReference type="Gene3D" id="1.20.1280.290">
    <property type="match status" value="2"/>
</dbReference>
<evidence type="ECO:0000313" key="10">
    <source>
        <dbReference type="EMBL" id="MED6130300.1"/>
    </source>
</evidence>
<comment type="function">
    <text evidence="9">Mediates both low-affinity uptake and efflux of sugar across the membrane.</text>
</comment>
<evidence type="ECO:0000256" key="4">
    <source>
        <dbReference type="ARBA" id="ARBA00022597"/>
    </source>
</evidence>
<comment type="subcellular location">
    <subcellularLocation>
        <location evidence="9">Cell membrane</location>
        <topology evidence="9">Multi-pass membrane protein</topology>
    </subcellularLocation>
    <subcellularLocation>
        <location evidence="1">Endomembrane system</location>
        <topology evidence="1">Multi-pass membrane protein</topology>
    </subcellularLocation>
</comment>
<evidence type="ECO:0000256" key="8">
    <source>
        <dbReference type="ARBA" id="ARBA00023136"/>
    </source>
</evidence>
<keyword evidence="8 9" id="KW-0472">Membrane</keyword>
<keyword evidence="11" id="KW-1185">Reference proteome</keyword>
<dbReference type="InterPro" id="IPR004316">
    <property type="entry name" value="SWEET_rpt"/>
</dbReference>
<dbReference type="PANTHER" id="PTHR10791">
    <property type="entry name" value="RAG1-ACTIVATING PROTEIN 1"/>
    <property type="match status" value="1"/>
</dbReference>
<feature type="transmembrane region" description="Helical" evidence="9">
    <location>
        <begin position="95"/>
        <end position="119"/>
    </location>
</feature>
<dbReference type="Pfam" id="PF03083">
    <property type="entry name" value="MtN3_slv"/>
    <property type="match status" value="2"/>
</dbReference>